<evidence type="ECO:0000259" key="2">
    <source>
        <dbReference type="PROSITE" id="PS50017"/>
    </source>
</evidence>
<dbReference type="Pfam" id="PF00531">
    <property type="entry name" value="Death"/>
    <property type="match status" value="1"/>
</dbReference>
<dbReference type="EMBL" id="JAHLQT010024959">
    <property type="protein sequence ID" value="KAG7164757.1"/>
    <property type="molecule type" value="Genomic_DNA"/>
</dbReference>
<feature type="region of interest" description="Disordered" evidence="1">
    <location>
        <begin position="616"/>
        <end position="638"/>
    </location>
</feature>
<feature type="region of interest" description="Disordered" evidence="1">
    <location>
        <begin position="461"/>
        <end position="496"/>
    </location>
</feature>
<proteinExistence type="predicted"/>
<reference evidence="3" key="1">
    <citation type="journal article" date="2021" name="Sci. Adv.">
        <title>The American lobster genome reveals insights on longevity, neural, and immune adaptations.</title>
        <authorList>
            <person name="Polinski J.M."/>
            <person name="Zimin A.V."/>
            <person name="Clark K.F."/>
            <person name="Kohn A.B."/>
            <person name="Sadowski N."/>
            <person name="Timp W."/>
            <person name="Ptitsyn A."/>
            <person name="Khanna P."/>
            <person name="Romanova D.Y."/>
            <person name="Williams P."/>
            <person name="Greenwood S.J."/>
            <person name="Moroz L.L."/>
            <person name="Walt D.R."/>
            <person name="Bodnar A.G."/>
        </authorList>
    </citation>
    <scope>NUCLEOTIDE SEQUENCE</scope>
    <source>
        <strain evidence="3">GMGI-L3</strain>
    </source>
</reference>
<accession>A0A8J5JV92</accession>
<feature type="non-terminal residue" evidence="3">
    <location>
        <position position="818"/>
    </location>
</feature>
<dbReference type="InterPro" id="IPR000488">
    <property type="entry name" value="Death_dom"/>
</dbReference>
<keyword evidence="4" id="KW-1185">Reference proteome</keyword>
<protein>
    <submittedName>
        <fullName evidence="3">THO complex subunit 1-like</fullName>
    </submittedName>
</protein>
<dbReference type="Proteomes" id="UP000747542">
    <property type="component" value="Unassembled WGS sequence"/>
</dbReference>
<feature type="compositionally biased region" description="Low complexity" evidence="1">
    <location>
        <begin position="625"/>
        <end position="638"/>
    </location>
</feature>
<organism evidence="3 4">
    <name type="scientific">Homarus americanus</name>
    <name type="common">American lobster</name>
    <dbReference type="NCBI Taxonomy" id="6706"/>
    <lineage>
        <taxon>Eukaryota</taxon>
        <taxon>Metazoa</taxon>
        <taxon>Ecdysozoa</taxon>
        <taxon>Arthropoda</taxon>
        <taxon>Crustacea</taxon>
        <taxon>Multicrustacea</taxon>
        <taxon>Malacostraca</taxon>
        <taxon>Eumalacostraca</taxon>
        <taxon>Eucarida</taxon>
        <taxon>Decapoda</taxon>
        <taxon>Pleocyemata</taxon>
        <taxon>Astacidea</taxon>
        <taxon>Nephropoidea</taxon>
        <taxon>Nephropidae</taxon>
        <taxon>Homarus</taxon>
    </lineage>
</organism>
<dbReference type="GO" id="GO:0000445">
    <property type="term" value="C:THO complex part of transcription export complex"/>
    <property type="evidence" value="ECO:0007669"/>
    <property type="project" value="TreeGrafter"/>
</dbReference>
<dbReference type="Gene3D" id="1.10.533.10">
    <property type="entry name" value="Death Domain, Fas"/>
    <property type="match status" value="1"/>
</dbReference>
<feature type="compositionally biased region" description="Basic and acidic residues" evidence="1">
    <location>
        <begin position="461"/>
        <end position="489"/>
    </location>
</feature>
<dbReference type="PANTHER" id="PTHR13265">
    <property type="entry name" value="THO COMPLEX SUBUNIT 1"/>
    <property type="match status" value="1"/>
</dbReference>
<dbReference type="AlphaFoldDB" id="A0A8J5JV92"/>
<comment type="caution">
    <text evidence="3">The sequence shown here is derived from an EMBL/GenBank/DDBJ whole genome shotgun (WGS) entry which is preliminary data.</text>
</comment>
<dbReference type="Pfam" id="PF11957">
    <property type="entry name" value="efThoc1"/>
    <property type="match status" value="2"/>
</dbReference>
<evidence type="ECO:0000313" key="4">
    <source>
        <dbReference type="Proteomes" id="UP000747542"/>
    </source>
</evidence>
<sequence>EATKHCVEAAIRNYVTKKVIDGEATQLATVTAITTVCIELVRHELSLPTLPVLVLTDCFDMLTIKQCELLFSFVESNVGVWKEDTFFAPCKTSVLRMCNDLLRRLSRSQNTVFCGRILLFLARFFPFSERSGLNLVSEFNLENVTTFTNVETTDMDDDDDEGKGGDNRLCLDYTLYTKFWSLQDFFRNPVQCFQKAPWKMFTMYCGDVLEAFKSFKLDNVQGSGSGGAHLSRTLSEPAHTEGSSSLQPQVDQYFAKYLTNQKLLDLQFSDANFRRYVLLQILILAQYLTSNIKFKHVVAPPHVYSAVIGRCKGLFICEDNSFPEFQRLVSMSTSEGESGSTVFLCQSFFLDGNPVVDTRLMKPPPDSSSGHVQPQIFANCNSISERVVLSCFQGPCIVFRSSHSETLTEDQSAWVKKTEDLVYTLLEETPPDGPVFVKTVKHILMREEMWSEWKNEGCPEFKKPEGYEKGKAKQNGKSEELKEDADKSPKKLRHKRKVGEIIRDADSKTKFSMGNAEMTRLWNLKPNNLEACKMPERDFVPALETYFTPAIEQLSPKSELREQDKLVNDSNFGWRGLRLLACRSPHFFTHSASPIATLPEYLTTMIKKLAKELPLGKSSSEDVEPNSTSSSSTSLSGGVVVEAPDTREALDDGRVCPDVDRPVNDVVAGLLDIVAMSQLTADIKVEEDDDKEEEKVIPVLEQNDGVKEDEEDMEEEGGDEERPEIKAITEEEQKALSKNLDQLGQDKWKLLAKKLGFANDEIEFIEKDKAEKEGSVENQVAFMLKLWVENDGDEANKECLLYTLEGLGMTAIADGVFT</sequence>
<evidence type="ECO:0000256" key="1">
    <source>
        <dbReference type="SAM" id="MobiDB-lite"/>
    </source>
</evidence>
<dbReference type="CDD" id="cd01670">
    <property type="entry name" value="Death"/>
    <property type="match status" value="1"/>
</dbReference>
<dbReference type="GO" id="GO:0007165">
    <property type="term" value="P:signal transduction"/>
    <property type="evidence" value="ECO:0007669"/>
    <property type="project" value="InterPro"/>
</dbReference>
<feature type="domain" description="Death" evidence="2">
    <location>
        <begin position="747"/>
        <end position="818"/>
    </location>
</feature>
<gene>
    <name evidence="3" type="primary">Thoc1-L</name>
    <name evidence="3" type="ORF">Hamer_G005170</name>
</gene>
<name>A0A8J5JV92_HOMAM</name>
<dbReference type="InterPro" id="IPR011029">
    <property type="entry name" value="DEATH-like_dom_sf"/>
</dbReference>
<dbReference type="PANTHER" id="PTHR13265:SF0">
    <property type="entry name" value="HPR1"/>
    <property type="match status" value="1"/>
</dbReference>
<dbReference type="GO" id="GO:0006406">
    <property type="term" value="P:mRNA export from nucleus"/>
    <property type="evidence" value="ECO:0007669"/>
    <property type="project" value="TreeGrafter"/>
</dbReference>
<dbReference type="InterPro" id="IPR021861">
    <property type="entry name" value="THO_THOC1"/>
</dbReference>
<dbReference type="SUPFAM" id="SSF47986">
    <property type="entry name" value="DEATH domain"/>
    <property type="match status" value="1"/>
</dbReference>
<evidence type="ECO:0000313" key="3">
    <source>
        <dbReference type="EMBL" id="KAG7164757.1"/>
    </source>
</evidence>
<dbReference type="PROSITE" id="PS50017">
    <property type="entry name" value="DEATH_DOMAIN"/>
    <property type="match status" value="1"/>
</dbReference>